<accession>A0A4R1ESG5</accession>
<evidence type="ECO:0000259" key="1">
    <source>
        <dbReference type="Pfam" id="PF02627"/>
    </source>
</evidence>
<dbReference type="InterPro" id="IPR029032">
    <property type="entry name" value="AhpD-like"/>
</dbReference>
<dbReference type="EMBL" id="SMFQ01000005">
    <property type="protein sequence ID" value="TCJ82852.1"/>
    <property type="molecule type" value="Genomic_DNA"/>
</dbReference>
<keyword evidence="2" id="KW-0560">Oxidoreductase</keyword>
<dbReference type="Pfam" id="PF02627">
    <property type="entry name" value="CMD"/>
    <property type="match status" value="1"/>
</dbReference>
<dbReference type="Gene3D" id="1.20.1290.10">
    <property type="entry name" value="AhpD-like"/>
    <property type="match status" value="1"/>
</dbReference>
<dbReference type="GO" id="GO:0051920">
    <property type="term" value="F:peroxiredoxin activity"/>
    <property type="evidence" value="ECO:0007669"/>
    <property type="project" value="InterPro"/>
</dbReference>
<gene>
    <name evidence="2" type="ORF">EV695_3589</name>
</gene>
<feature type="domain" description="Carboxymuconolactone decarboxylase-like" evidence="1">
    <location>
        <begin position="27"/>
        <end position="76"/>
    </location>
</feature>
<dbReference type="NCBIfam" id="TIGR00778">
    <property type="entry name" value="ahpD_dom"/>
    <property type="match status" value="1"/>
</dbReference>
<keyword evidence="3" id="KW-1185">Reference proteome</keyword>
<dbReference type="Proteomes" id="UP000294887">
    <property type="component" value="Unassembled WGS sequence"/>
</dbReference>
<dbReference type="SUPFAM" id="SSF69118">
    <property type="entry name" value="AhpD-like"/>
    <property type="match status" value="1"/>
</dbReference>
<name>A0A4R1ESG5_9GAMM</name>
<evidence type="ECO:0000313" key="3">
    <source>
        <dbReference type="Proteomes" id="UP000294887"/>
    </source>
</evidence>
<dbReference type="InterPro" id="IPR003779">
    <property type="entry name" value="CMD-like"/>
</dbReference>
<keyword evidence="2" id="KW-0575">Peroxidase</keyword>
<protein>
    <submittedName>
        <fullName evidence="2">AhpD family alkylhydroperoxidase</fullName>
    </submittedName>
</protein>
<dbReference type="OrthoDB" id="5623513at2"/>
<comment type="caution">
    <text evidence="2">The sequence shown here is derived from an EMBL/GenBank/DDBJ whole genome shotgun (WGS) entry which is preliminary data.</text>
</comment>
<reference evidence="2 3" key="1">
    <citation type="submission" date="2019-03" db="EMBL/GenBank/DDBJ databases">
        <title>Genomic Encyclopedia of Type Strains, Phase IV (KMG-IV): sequencing the most valuable type-strain genomes for metagenomic binning, comparative biology and taxonomic classification.</title>
        <authorList>
            <person name="Goeker M."/>
        </authorList>
    </citation>
    <scope>NUCLEOTIDE SEQUENCE [LARGE SCALE GENOMIC DNA]</scope>
    <source>
        <strain evidence="2 3">DSM 24830</strain>
    </source>
</reference>
<dbReference type="RefSeq" id="WP_131907348.1">
    <property type="nucleotide sequence ID" value="NZ_BAAAFU010000007.1"/>
</dbReference>
<sequence length="200" mass="22968">MSITLFQDNIFPRHISDLMNLMHMMVFNGTDGEEKWDTYLDLRQKECVALALAQYYQCDHCISHHLKAAKKLGKMETTTLQENISRIILFLRIDTRTISQSEKEHWIKAWQRFAHKITVTSGDTATPYLIGLAIGIARNDEFLIDFCGNDMKQILQEQNIEIRPAIGELESIVIFMKAAASKNRVAEKLDTIFGDSKKES</sequence>
<evidence type="ECO:0000313" key="2">
    <source>
        <dbReference type="EMBL" id="TCJ82852.1"/>
    </source>
</evidence>
<organism evidence="2 3">
    <name type="scientific">Cocleimonas flava</name>
    <dbReference type="NCBI Taxonomy" id="634765"/>
    <lineage>
        <taxon>Bacteria</taxon>
        <taxon>Pseudomonadati</taxon>
        <taxon>Pseudomonadota</taxon>
        <taxon>Gammaproteobacteria</taxon>
        <taxon>Thiotrichales</taxon>
        <taxon>Thiotrichaceae</taxon>
        <taxon>Cocleimonas</taxon>
    </lineage>
</organism>
<proteinExistence type="predicted"/>
<dbReference type="AlphaFoldDB" id="A0A4R1ESG5"/>
<dbReference type="InterPro" id="IPR004675">
    <property type="entry name" value="AhpD_core"/>
</dbReference>